<dbReference type="Gene3D" id="3.40.1800.20">
    <property type="match status" value="1"/>
</dbReference>
<dbReference type="GO" id="GO:0001817">
    <property type="term" value="P:regulation of cytokine production"/>
    <property type="evidence" value="ECO:0007669"/>
    <property type="project" value="TreeGrafter"/>
</dbReference>
<sequence>MENVCRICLENTSTGVNILSNVNNSDKTISNLIMECAAIKIDEDDCLPKQLCSNCYIQLLKLSQFRELIIQSDAQLNKKCIKTGVNSTHTDQVDLNQETENCDDFLQQQPEIFIKEESMNNSPKYNKKIIDDMGINDLSVLKNMSLKSGRKPSDSKQKRKVHEFKCTLCEKILYGRSNRLKEHILMAHSDIKNHCCEICHKKFKSKQQLVNHKRVHTGEKPYQCHYCSERFASPQNLFNHKKKHTGDYKCYKCHDCDKGYPTPGELESHIRICHTGEKPFLCEICSKAYSSKRNLGFHIRCVHEKNEKCEKCGLMLSRKRMKEHLQKHKDREEGVRRFTCDKCGKGFFSSHALKRHTLIHTGEKPHFCQICKKPFTQKSAVDTHMRVHSDIRSFSCQFCPKTFKYKQHLQLHSKKKHGDPPNHL</sequence>
<feature type="domain" description="C2H2-type" evidence="13">
    <location>
        <begin position="366"/>
        <end position="393"/>
    </location>
</feature>
<protein>
    <submittedName>
        <fullName evidence="15">Uncharacterized protein</fullName>
    </submittedName>
</protein>
<dbReference type="InterPro" id="IPR036236">
    <property type="entry name" value="Znf_C2H2_sf"/>
</dbReference>
<feature type="binding site" evidence="12">
    <location>
        <position position="52"/>
    </location>
    <ligand>
        <name>Zn(2+)</name>
        <dbReference type="ChEBI" id="CHEBI:29105"/>
    </ligand>
</feature>
<feature type="binding site" evidence="12">
    <location>
        <position position="5"/>
    </location>
    <ligand>
        <name>Zn(2+)</name>
        <dbReference type="ChEBI" id="CHEBI:29105"/>
    </ligand>
</feature>
<dbReference type="PROSITE" id="PS51915">
    <property type="entry name" value="ZAD"/>
    <property type="match status" value="1"/>
</dbReference>
<dbReference type="FunFam" id="3.30.160.60:FF:002343">
    <property type="entry name" value="Zinc finger protein 33A"/>
    <property type="match status" value="1"/>
</dbReference>
<keyword evidence="4" id="KW-0677">Repeat</keyword>
<evidence type="ECO:0000256" key="8">
    <source>
        <dbReference type="ARBA" id="ARBA00023125"/>
    </source>
</evidence>
<feature type="binding site" evidence="12">
    <location>
        <position position="55"/>
    </location>
    <ligand>
        <name>Zn(2+)</name>
        <dbReference type="ChEBI" id="CHEBI:29105"/>
    </ligand>
</feature>
<keyword evidence="16" id="KW-1185">Reference proteome</keyword>
<gene>
    <name evidence="15" type="ORF">GWI33_006771</name>
</gene>
<evidence type="ECO:0000256" key="9">
    <source>
        <dbReference type="ARBA" id="ARBA00023163"/>
    </source>
</evidence>
<feature type="domain" description="C2H2-type" evidence="13">
    <location>
        <begin position="394"/>
        <end position="421"/>
    </location>
</feature>
<keyword evidence="7" id="KW-0805">Transcription regulation</keyword>
<dbReference type="Pfam" id="PF07776">
    <property type="entry name" value="zf-AD"/>
    <property type="match status" value="1"/>
</dbReference>
<dbReference type="SMART" id="SM00868">
    <property type="entry name" value="zf-AD"/>
    <property type="match status" value="1"/>
</dbReference>
<dbReference type="InterPro" id="IPR013087">
    <property type="entry name" value="Znf_C2H2_type"/>
</dbReference>
<dbReference type="EMBL" id="JAACXV010000342">
    <property type="protein sequence ID" value="KAF7279738.1"/>
    <property type="molecule type" value="Genomic_DNA"/>
</dbReference>
<dbReference type="GO" id="GO:0000978">
    <property type="term" value="F:RNA polymerase II cis-regulatory region sequence-specific DNA binding"/>
    <property type="evidence" value="ECO:0007669"/>
    <property type="project" value="TreeGrafter"/>
</dbReference>
<keyword evidence="8" id="KW-0238">DNA-binding</keyword>
<dbReference type="Proteomes" id="UP000625711">
    <property type="component" value="Unassembled WGS sequence"/>
</dbReference>
<feature type="domain" description="C2H2-type" evidence="13">
    <location>
        <begin position="338"/>
        <end position="365"/>
    </location>
</feature>
<feature type="domain" description="ZAD" evidence="14">
    <location>
        <begin position="3"/>
        <end position="79"/>
    </location>
</feature>
<evidence type="ECO:0000256" key="4">
    <source>
        <dbReference type="ARBA" id="ARBA00022737"/>
    </source>
</evidence>
<proteinExistence type="inferred from homology"/>
<reference evidence="15" key="1">
    <citation type="submission" date="2020-08" db="EMBL/GenBank/DDBJ databases">
        <title>Genome sequencing and assembly of the red palm weevil Rhynchophorus ferrugineus.</title>
        <authorList>
            <person name="Dias G.B."/>
            <person name="Bergman C.M."/>
            <person name="Manee M."/>
        </authorList>
    </citation>
    <scope>NUCLEOTIDE SEQUENCE</scope>
    <source>
        <strain evidence="15">AA-2017</strain>
        <tissue evidence="15">Whole larva</tissue>
    </source>
</reference>
<keyword evidence="9" id="KW-0804">Transcription</keyword>
<evidence type="ECO:0000256" key="12">
    <source>
        <dbReference type="PROSITE-ProRule" id="PRU01263"/>
    </source>
</evidence>
<keyword evidence="6 12" id="KW-0862">Zinc</keyword>
<feature type="domain" description="C2H2-type" evidence="13">
    <location>
        <begin position="222"/>
        <end position="249"/>
    </location>
</feature>
<evidence type="ECO:0000256" key="6">
    <source>
        <dbReference type="ARBA" id="ARBA00022833"/>
    </source>
</evidence>
<keyword evidence="3 12" id="KW-0479">Metal-binding</keyword>
<dbReference type="Pfam" id="PF13912">
    <property type="entry name" value="zf-C2H2_6"/>
    <property type="match status" value="2"/>
</dbReference>
<dbReference type="PANTHER" id="PTHR24399:SF23">
    <property type="entry name" value="C2H2-TYPE DOMAIN-CONTAINING PROTEIN"/>
    <property type="match status" value="1"/>
</dbReference>
<dbReference type="GO" id="GO:0002682">
    <property type="term" value="P:regulation of immune system process"/>
    <property type="evidence" value="ECO:0007669"/>
    <property type="project" value="TreeGrafter"/>
</dbReference>
<accession>A0A834IJT2</accession>
<feature type="domain" description="C2H2-type" evidence="13">
    <location>
        <begin position="280"/>
        <end position="308"/>
    </location>
</feature>
<dbReference type="PANTHER" id="PTHR24399">
    <property type="entry name" value="ZINC FINGER AND BTB DOMAIN-CONTAINING"/>
    <property type="match status" value="1"/>
</dbReference>
<dbReference type="FunFam" id="3.30.160.60:FF:000446">
    <property type="entry name" value="Zinc finger protein"/>
    <property type="match status" value="1"/>
</dbReference>
<evidence type="ECO:0000259" key="13">
    <source>
        <dbReference type="PROSITE" id="PS50157"/>
    </source>
</evidence>
<organism evidence="15 16">
    <name type="scientific">Rhynchophorus ferrugineus</name>
    <name type="common">Red palm weevil</name>
    <name type="synonym">Curculio ferrugineus</name>
    <dbReference type="NCBI Taxonomy" id="354439"/>
    <lineage>
        <taxon>Eukaryota</taxon>
        <taxon>Metazoa</taxon>
        <taxon>Ecdysozoa</taxon>
        <taxon>Arthropoda</taxon>
        <taxon>Hexapoda</taxon>
        <taxon>Insecta</taxon>
        <taxon>Pterygota</taxon>
        <taxon>Neoptera</taxon>
        <taxon>Endopterygota</taxon>
        <taxon>Coleoptera</taxon>
        <taxon>Polyphaga</taxon>
        <taxon>Cucujiformia</taxon>
        <taxon>Curculionidae</taxon>
        <taxon>Dryophthorinae</taxon>
        <taxon>Rhynchophorus</taxon>
    </lineage>
</organism>
<evidence type="ECO:0000313" key="15">
    <source>
        <dbReference type="EMBL" id="KAF7279738.1"/>
    </source>
</evidence>
<keyword evidence="5 11" id="KW-0863">Zinc-finger</keyword>
<dbReference type="SUPFAM" id="SSF57667">
    <property type="entry name" value="beta-beta-alpha zinc fingers"/>
    <property type="match status" value="5"/>
</dbReference>
<feature type="domain" description="C2H2-type" evidence="13">
    <location>
        <begin position="194"/>
        <end position="221"/>
    </location>
</feature>
<evidence type="ECO:0000256" key="5">
    <source>
        <dbReference type="ARBA" id="ARBA00022771"/>
    </source>
</evidence>
<dbReference type="SMART" id="SM00355">
    <property type="entry name" value="ZnF_C2H2"/>
    <property type="match status" value="9"/>
</dbReference>
<dbReference type="PROSITE" id="PS00028">
    <property type="entry name" value="ZINC_FINGER_C2H2_1"/>
    <property type="match status" value="7"/>
</dbReference>
<evidence type="ECO:0000313" key="16">
    <source>
        <dbReference type="Proteomes" id="UP000625711"/>
    </source>
</evidence>
<dbReference type="GO" id="GO:0008270">
    <property type="term" value="F:zinc ion binding"/>
    <property type="evidence" value="ECO:0007669"/>
    <property type="project" value="UniProtKB-UniRule"/>
</dbReference>
<feature type="domain" description="C2H2-type" evidence="13">
    <location>
        <begin position="251"/>
        <end position="279"/>
    </location>
</feature>
<dbReference type="Pfam" id="PF00096">
    <property type="entry name" value="zf-C2H2"/>
    <property type="match status" value="3"/>
</dbReference>
<dbReference type="PROSITE" id="PS50157">
    <property type="entry name" value="ZINC_FINGER_C2H2_2"/>
    <property type="match status" value="7"/>
</dbReference>
<dbReference type="SUPFAM" id="SSF57716">
    <property type="entry name" value="Glucocorticoid receptor-like (DNA-binding domain)"/>
    <property type="match status" value="1"/>
</dbReference>
<dbReference type="GO" id="GO:0005654">
    <property type="term" value="C:nucleoplasm"/>
    <property type="evidence" value="ECO:0007669"/>
    <property type="project" value="TreeGrafter"/>
</dbReference>
<dbReference type="Gene3D" id="3.30.160.60">
    <property type="entry name" value="Classic Zinc Finger"/>
    <property type="match status" value="7"/>
</dbReference>
<evidence type="ECO:0000256" key="2">
    <source>
        <dbReference type="ARBA" id="ARBA00006991"/>
    </source>
</evidence>
<evidence type="ECO:0000256" key="10">
    <source>
        <dbReference type="ARBA" id="ARBA00023242"/>
    </source>
</evidence>
<evidence type="ECO:0000256" key="3">
    <source>
        <dbReference type="ARBA" id="ARBA00022723"/>
    </source>
</evidence>
<evidence type="ECO:0000256" key="7">
    <source>
        <dbReference type="ARBA" id="ARBA00023015"/>
    </source>
</evidence>
<evidence type="ECO:0000256" key="1">
    <source>
        <dbReference type="ARBA" id="ARBA00004123"/>
    </source>
</evidence>
<dbReference type="OrthoDB" id="8119626at2759"/>
<keyword evidence="10" id="KW-0539">Nucleus</keyword>
<feature type="binding site" evidence="12">
    <location>
        <position position="8"/>
    </location>
    <ligand>
        <name>Zn(2+)</name>
        <dbReference type="ChEBI" id="CHEBI:29105"/>
    </ligand>
</feature>
<evidence type="ECO:0000256" key="11">
    <source>
        <dbReference type="PROSITE-ProRule" id="PRU00042"/>
    </source>
</evidence>
<dbReference type="InterPro" id="IPR012934">
    <property type="entry name" value="Znf_AD"/>
</dbReference>
<dbReference type="FunFam" id="3.30.160.60:FF:001370">
    <property type="entry name" value="Zinc finger protein"/>
    <property type="match status" value="1"/>
</dbReference>
<comment type="similarity">
    <text evidence="2">Belongs to the krueppel C2H2-type zinc-finger protein family.</text>
</comment>
<dbReference type="GO" id="GO:0001227">
    <property type="term" value="F:DNA-binding transcription repressor activity, RNA polymerase II-specific"/>
    <property type="evidence" value="ECO:0007669"/>
    <property type="project" value="TreeGrafter"/>
</dbReference>
<dbReference type="AlphaFoldDB" id="A0A834IJT2"/>
<evidence type="ECO:0000259" key="14">
    <source>
        <dbReference type="PROSITE" id="PS51915"/>
    </source>
</evidence>
<name>A0A834IJT2_RHYFE</name>
<comment type="subcellular location">
    <subcellularLocation>
        <location evidence="1">Nucleus</location>
    </subcellularLocation>
</comment>
<comment type="caution">
    <text evidence="15">The sequence shown here is derived from an EMBL/GenBank/DDBJ whole genome shotgun (WGS) entry which is preliminary data.</text>
</comment>
<dbReference type="FunFam" id="3.30.160.60:FF:000557">
    <property type="entry name" value="zinc finger and SCAN domain-containing protein 29"/>
    <property type="match status" value="1"/>
</dbReference>